<proteinExistence type="inferred from homology"/>
<evidence type="ECO:0000313" key="2">
    <source>
        <dbReference type="EMBL" id="MED6161221.1"/>
    </source>
</evidence>
<dbReference type="InterPro" id="IPR001544">
    <property type="entry name" value="Aminotrans_IV"/>
</dbReference>
<dbReference type="PANTHER" id="PTHR42743">
    <property type="entry name" value="AMINO-ACID AMINOTRANSFERASE"/>
    <property type="match status" value="1"/>
</dbReference>
<evidence type="ECO:0000313" key="3">
    <source>
        <dbReference type="Proteomes" id="UP001341840"/>
    </source>
</evidence>
<protein>
    <submittedName>
        <fullName evidence="2">Uncharacterized protein</fullName>
    </submittedName>
</protein>
<gene>
    <name evidence="2" type="ORF">PIB30_058644</name>
</gene>
<keyword evidence="3" id="KW-1185">Reference proteome</keyword>
<sequence length="423" mass="46365">MFDSAKALAFENVPTRDEIKEAIFQTLVMNGMFDNSHIRLSLTWGKKRKKYYFVLKVTSGMSPAFNLYGCTLIVLAEWKPPVYDNTHGIILVTASTCRNLPNNLDSKIHHNNLLNNILAKIEGNNAKADDAIMLDKDDYLSETNATNIFIVKKGCVLTPHADYCLPGITRATVMDLVVKEQLILEERRISLSEVHTADETMGMNCGEFFLFERTAIFSVVGIGSVVKVDGRTIGNGEVGPVTKRLQAAYKKLTQDFAAAESDLYTPPRLCHSSSSTRCVSAVLRAIAKDPSRSCAIDAPSPVILHITSHHLATVNKYSSPPTLPAADSKLGPSAPSSPRQILHPDLIPLFATLLLPTSPEGSVLSPLLASSPPSATFVRQHQSRGSIANNPPPFLSVFPSYGRLSHPFETAAYHQRYSTWFLA</sequence>
<dbReference type="InterPro" id="IPR050571">
    <property type="entry name" value="Class-IV_PLP-Dep_Aminotrnsfr"/>
</dbReference>
<dbReference type="EMBL" id="JASCZI010121324">
    <property type="protein sequence ID" value="MED6161221.1"/>
    <property type="molecule type" value="Genomic_DNA"/>
</dbReference>
<name>A0ABU6UJ37_9FABA</name>
<dbReference type="PANTHER" id="PTHR42743:SF11">
    <property type="entry name" value="AMINODEOXYCHORISMATE LYASE"/>
    <property type="match status" value="1"/>
</dbReference>
<dbReference type="InterPro" id="IPR036038">
    <property type="entry name" value="Aminotransferase-like"/>
</dbReference>
<dbReference type="Pfam" id="PF01063">
    <property type="entry name" value="Aminotran_4"/>
    <property type="match status" value="1"/>
</dbReference>
<comment type="caution">
    <text evidence="2">The sequence shown here is derived from an EMBL/GenBank/DDBJ whole genome shotgun (WGS) entry which is preliminary data.</text>
</comment>
<organism evidence="2 3">
    <name type="scientific">Stylosanthes scabra</name>
    <dbReference type="NCBI Taxonomy" id="79078"/>
    <lineage>
        <taxon>Eukaryota</taxon>
        <taxon>Viridiplantae</taxon>
        <taxon>Streptophyta</taxon>
        <taxon>Embryophyta</taxon>
        <taxon>Tracheophyta</taxon>
        <taxon>Spermatophyta</taxon>
        <taxon>Magnoliopsida</taxon>
        <taxon>eudicotyledons</taxon>
        <taxon>Gunneridae</taxon>
        <taxon>Pentapetalae</taxon>
        <taxon>rosids</taxon>
        <taxon>fabids</taxon>
        <taxon>Fabales</taxon>
        <taxon>Fabaceae</taxon>
        <taxon>Papilionoideae</taxon>
        <taxon>50 kb inversion clade</taxon>
        <taxon>dalbergioids sensu lato</taxon>
        <taxon>Dalbergieae</taxon>
        <taxon>Pterocarpus clade</taxon>
        <taxon>Stylosanthes</taxon>
    </lineage>
</organism>
<dbReference type="SUPFAM" id="SSF56752">
    <property type="entry name" value="D-aminoacid aminotransferase-like PLP-dependent enzymes"/>
    <property type="match status" value="1"/>
</dbReference>
<comment type="similarity">
    <text evidence="1">Belongs to the class-IV pyridoxal-phosphate-dependent aminotransferase family.</text>
</comment>
<dbReference type="Gene3D" id="3.20.10.10">
    <property type="entry name" value="D-amino Acid Aminotransferase, subunit A, domain 2"/>
    <property type="match status" value="1"/>
</dbReference>
<evidence type="ECO:0000256" key="1">
    <source>
        <dbReference type="ARBA" id="ARBA00009320"/>
    </source>
</evidence>
<dbReference type="InterPro" id="IPR043132">
    <property type="entry name" value="BCAT-like_C"/>
</dbReference>
<dbReference type="Proteomes" id="UP001341840">
    <property type="component" value="Unassembled WGS sequence"/>
</dbReference>
<accession>A0ABU6UJ37</accession>
<reference evidence="2 3" key="1">
    <citation type="journal article" date="2023" name="Plants (Basel)">
        <title>Bridging the Gap: Combining Genomics and Transcriptomics Approaches to Understand Stylosanthes scabra, an Orphan Legume from the Brazilian Caatinga.</title>
        <authorList>
            <person name="Ferreira-Neto J.R.C."/>
            <person name="da Silva M.D."/>
            <person name="Binneck E."/>
            <person name="de Melo N.F."/>
            <person name="da Silva R.H."/>
            <person name="de Melo A.L.T.M."/>
            <person name="Pandolfi V."/>
            <person name="Bustamante F.O."/>
            <person name="Brasileiro-Vidal A.C."/>
            <person name="Benko-Iseppon A.M."/>
        </authorList>
    </citation>
    <scope>NUCLEOTIDE SEQUENCE [LARGE SCALE GENOMIC DNA]</scope>
    <source>
        <tissue evidence="2">Leaves</tissue>
    </source>
</reference>